<accession>A0ABW8SCU1</accession>
<gene>
    <name evidence="1" type="ORF">ACJDTP_26565</name>
</gene>
<comment type="caution">
    <text evidence="1">The sequence shown here is derived from an EMBL/GenBank/DDBJ whole genome shotgun (WGS) entry which is preliminary data.</text>
</comment>
<dbReference type="SUPFAM" id="SSF160148">
    <property type="entry name" value="CPE0013-like"/>
    <property type="match status" value="1"/>
</dbReference>
<protein>
    <submittedName>
        <fullName evidence="1">DUF1667 domain-containing protein</fullName>
    </submittedName>
</protein>
<dbReference type="RefSeq" id="WP_406762893.1">
    <property type="nucleotide sequence ID" value="NZ_JBJIAB010000066.1"/>
</dbReference>
<name>A0ABW8SCU1_9CLOT</name>
<dbReference type="Proteomes" id="UP001623600">
    <property type="component" value="Unassembled WGS sequence"/>
</dbReference>
<dbReference type="EMBL" id="JBJIAB010000066">
    <property type="protein sequence ID" value="MFL0168629.1"/>
    <property type="molecule type" value="Genomic_DNA"/>
</dbReference>
<dbReference type="Pfam" id="PF07892">
    <property type="entry name" value="DUF1667"/>
    <property type="match status" value="1"/>
</dbReference>
<evidence type="ECO:0000313" key="1">
    <source>
        <dbReference type="EMBL" id="MFL0168629.1"/>
    </source>
</evidence>
<reference evidence="1 2" key="1">
    <citation type="submission" date="2024-11" db="EMBL/GenBank/DDBJ databases">
        <authorList>
            <person name="Heng Y.C."/>
            <person name="Lim A.C.H."/>
            <person name="Lee J.K.Y."/>
            <person name="Kittelmann S."/>
        </authorList>
    </citation>
    <scope>NUCLEOTIDE SEQUENCE [LARGE SCALE GENOMIC DNA]</scope>
    <source>
        <strain evidence="1 2">WILCCON 0112</strain>
    </source>
</reference>
<dbReference type="InterPro" id="IPR012460">
    <property type="entry name" value="DUF1667"/>
</dbReference>
<dbReference type="Gene3D" id="3.10.530.10">
    <property type="entry name" value="CPE0013-like"/>
    <property type="match status" value="1"/>
</dbReference>
<organism evidence="1 2">
    <name type="scientific">Candidatus Clostridium helianthi</name>
    <dbReference type="NCBI Taxonomy" id="3381660"/>
    <lineage>
        <taxon>Bacteria</taxon>
        <taxon>Bacillati</taxon>
        <taxon>Bacillota</taxon>
        <taxon>Clostridia</taxon>
        <taxon>Eubacteriales</taxon>
        <taxon>Clostridiaceae</taxon>
        <taxon>Clostridium</taxon>
    </lineage>
</organism>
<sequence length="123" mass="13472">MIKEYTCIICPNGCEIEAKIEGTTILEIEGATCSRGKEYVEQELINPKRNIATSVSVEGGILPLVSVRLTKSIPKERIFDVMNEIKKIKLKAPVTISQVVIKNVLSLDSDVIATKNVVEGSNI</sequence>
<evidence type="ECO:0000313" key="2">
    <source>
        <dbReference type="Proteomes" id="UP001623600"/>
    </source>
</evidence>
<proteinExistence type="predicted"/>
<keyword evidence="2" id="KW-1185">Reference proteome</keyword>
<dbReference type="PANTHER" id="PTHR39450">
    <property type="entry name" value="MOLYBDOPTERIN OXIDOREDUCTASE, 4FE-4S CLUSTER-BINDING SUBUNIT"/>
    <property type="match status" value="1"/>
</dbReference>
<dbReference type="PANTHER" id="PTHR39450:SF1">
    <property type="entry name" value="DUF1667 DOMAIN-CONTAINING PROTEIN"/>
    <property type="match status" value="1"/>
</dbReference>
<dbReference type="InterPro" id="IPR036593">
    <property type="entry name" value="CPE0013-like_sf"/>
</dbReference>